<dbReference type="AlphaFoldDB" id="A0A2Z3H341"/>
<keyword evidence="3" id="KW-1185">Reference proteome</keyword>
<gene>
    <name evidence="2" type="ORF">C1280_11270</name>
</gene>
<keyword evidence="1" id="KW-0812">Transmembrane</keyword>
<dbReference type="EMBL" id="CP025958">
    <property type="protein sequence ID" value="AWM37535.1"/>
    <property type="molecule type" value="Genomic_DNA"/>
</dbReference>
<proteinExistence type="predicted"/>
<keyword evidence="1" id="KW-1133">Transmembrane helix</keyword>
<dbReference type="Proteomes" id="UP000245802">
    <property type="component" value="Chromosome"/>
</dbReference>
<evidence type="ECO:0000313" key="2">
    <source>
        <dbReference type="EMBL" id="AWM37535.1"/>
    </source>
</evidence>
<evidence type="ECO:0000256" key="1">
    <source>
        <dbReference type="SAM" id="Phobius"/>
    </source>
</evidence>
<organism evidence="2 3">
    <name type="scientific">Gemmata obscuriglobus</name>
    <dbReference type="NCBI Taxonomy" id="114"/>
    <lineage>
        <taxon>Bacteria</taxon>
        <taxon>Pseudomonadati</taxon>
        <taxon>Planctomycetota</taxon>
        <taxon>Planctomycetia</taxon>
        <taxon>Gemmatales</taxon>
        <taxon>Gemmataceae</taxon>
        <taxon>Gemmata</taxon>
    </lineage>
</organism>
<keyword evidence="1" id="KW-0472">Membrane</keyword>
<name>A0A2Z3H341_9BACT</name>
<accession>A0A2Z3H341</accession>
<feature type="transmembrane region" description="Helical" evidence="1">
    <location>
        <begin position="32"/>
        <end position="55"/>
    </location>
</feature>
<dbReference type="KEGG" id="gog:C1280_11270"/>
<protein>
    <submittedName>
        <fullName evidence="2">Uncharacterized protein</fullName>
    </submittedName>
</protein>
<reference evidence="2 3" key="1">
    <citation type="submission" date="2018-01" db="EMBL/GenBank/DDBJ databases">
        <title>G. obscuriglobus.</title>
        <authorList>
            <person name="Franke J."/>
            <person name="Blomberg W."/>
            <person name="Selmecki A."/>
        </authorList>
    </citation>
    <scope>NUCLEOTIDE SEQUENCE [LARGE SCALE GENOMIC DNA]</scope>
    <source>
        <strain evidence="2 3">DSM 5831</strain>
    </source>
</reference>
<evidence type="ECO:0000313" key="3">
    <source>
        <dbReference type="Proteomes" id="UP000245802"/>
    </source>
</evidence>
<sequence>MLMSQPVKPNPVVSATAVSVAAESLPYRKVYAWVFQAWLVMFLGVICAALAFYLLSYIPK</sequence>